<keyword evidence="6" id="KW-1185">Reference proteome</keyword>
<evidence type="ECO:0000313" key="5">
    <source>
        <dbReference type="EMBL" id="GAE00131.1"/>
    </source>
</evidence>
<dbReference type="GO" id="GO:0006508">
    <property type="term" value="P:proteolysis"/>
    <property type="evidence" value="ECO:0007669"/>
    <property type="project" value="InterPro"/>
</dbReference>
<dbReference type="InterPro" id="IPR005151">
    <property type="entry name" value="Tail-specific_protease"/>
</dbReference>
<dbReference type="Pfam" id="PF23658">
    <property type="entry name" value="PDZ_CPAF_rel"/>
    <property type="match status" value="1"/>
</dbReference>
<accession>V5I655</accession>
<sequence>MFVRLAVFNAIAILATDVVLAATTTEPCALIKNIVSKYANQSDPVTVPAASALNCLQSMPFNTQRAVSFVDEYLKYLEFQSDLEMLARPPMSYMSHAVDLRLGLQGIRARASQNLYSSQFDFDSDIYNLIRSANDGHLYAGLCSLSTFTFGAVGLDPVSLSKDGLTPPQLYVGSDAVLLGKGDAVISPIAFINGVDSMALIESQSSFELFQDPDARFNDMVQNILLDGQGQEVPAMFTIDNVWRGIDAYNLTFANGTERSYPVAARLLPPFPYSTGQGFFNDVCDTQKTSQTVSRRRSLTTRSATKRAPVPHNYPTPVMREAQHNTIAGYYPTHPGLEDVAVLNVPTFETAADDGSWDVAFEFAVTAEWFVGNATKDGKKKIIIDVSNNGGGVVDSGFALLSVFFPNETIYSATRFRSHPAMNYLGQIFNAGDNPQDPRASNSELIVADIVRPDQNSTFGSWKDLFGPYEEGGIPSSGLMAEFDFADEANPLTDPINTDGLGGDLDARTPPFAPENIIIVTDGRCSSTCTVFTDHMISKGVRTVAMGGRPRNGPMQAIGGVKGSQVLDLAIIEQMVVNASSLLNDSIANGKPILDEQELSHYKQVMPIPLEEFPLPIQSASINFLNSYTTRDEDTPTQYVYEAATCHLFYTPDTLLRPENTWALAANATWGSGICVGGLQLNTGLNTTEVTENKSTSDSNPPSRSRAVLGLLMALGSREQ</sequence>
<dbReference type="InParanoid" id="V5I655"/>
<dbReference type="HOGENOM" id="CLU_014251_1_1_1"/>
<evidence type="ECO:0000259" key="3">
    <source>
        <dbReference type="Pfam" id="PF03572"/>
    </source>
</evidence>
<proteinExistence type="predicted"/>
<evidence type="ECO:0000259" key="4">
    <source>
        <dbReference type="Pfam" id="PF23658"/>
    </source>
</evidence>
<feature type="domain" description="CPAF-like PDZ" evidence="4">
    <location>
        <begin position="158"/>
        <end position="271"/>
    </location>
</feature>
<dbReference type="eggNOG" id="ENOG502S18W">
    <property type="taxonomic scope" value="Eukaryota"/>
</dbReference>
<reference evidence="6" key="1">
    <citation type="journal article" date="2014" name="Genome Announc.">
        <title>Draft genome sequence of the formaldehyde-resistant fungus Byssochlamys spectabilis No. 5 (anamorph Paecilomyces variotii No. 5) (NBRC109023).</title>
        <authorList>
            <person name="Oka T."/>
            <person name="Ekino K."/>
            <person name="Fukuda K."/>
            <person name="Nomura Y."/>
        </authorList>
    </citation>
    <scope>NUCLEOTIDE SEQUENCE [LARGE SCALE GENOMIC DNA]</scope>
    <source>
        <strain evidence="6">No. 5 / NBRC 109023</strain>
    </source>
</reference>
<dbReference type="InterPro" id="IPR029045">
    <property type="entry name" value="ClpP/crotonase-like_dom_sf"/>
</dbReference>
<keyword evidence="2" id="KW-0732">Signal</keyword>
<dbReference type="InterPro" id="IPR052766">
    <property type="entry name" value="S41A_metabolite_peptidase"/>
</dbReference>
<dbReference type="Proteomes" id="UP000018001">
    <property type="component" value="Unassembled WGS sequence"/>
</dbReference>
<comment type="caution">
    <text evidence="5">The sequence shown here is derived from an EMBL/GenBank/DDBJ whole genome shotgun (WGS) entry which is preliminary data.</text>
</comment>
<evidence type="ECO:0000313" key="6">
    <source>
        <dbReference type="Proteomes" id="UP000018001"/>
    </source>
</evidence>
<feature type="chain" id="PRO_5004738495" evidence="2">
    <location>
        <begin position="22"/>
        <end position="720"/>
    </location>
</feature>
<dbReference type="GO" id="GO:0008236">
    <property type="term" value="F:serine-type peptidase activity"/>
    <property type="evidence" value="ECO:0007669"/>
    <property type="project" value="InterPro"/>
</dbReference>
<feature type="region of interest" description="Disordered" evidence="1">
    <location>
        <begin position="295"/>
        <end position="317"/>
    </location>
</feature>
<dbReference type="SUPFAM" id="SSF52096">
    <property type="entry name" value="ClpP/crotonase"/>
    <property type="match status" value="1"/>
</dbReference>
<gene>
    <name evidence="5" type="ORF">PVAR5_8867</name>
</gene>
<dbReference type="InterPro" id="IPR056186">
    <property type="entry name" value="PDZ_CPAF-rel"/>
</dbReference>
<dbReference type="OrthoDB" id="27214at2759"/>
<dbReference type="EMBL" id="BAUL01000358">
    <property type="protein sequence ID" value="GAE00131.1"/>
    <property type="molecule type" value="Genomic_DNA"/>
</dbReference>
<evidence type="ECO:0000256" key="2">
    <source>
        <dbReference type="SAM" id="SignalP"/>
    </source>
</evidence>
<evidence type="ECO:0000256" key="1">
    <source>
        <dbReference type="SAM" id="MobiDB-lite"/>
    </source>
</evidence>
<feature type="domain" description="Tail specific protease" evidence="3">
    <location>
        <begin position="340"/>
        <end position="414"/>
    </location>
</feature>
<organism evidence="5 6">
    <name type="scientific">Byssochlamys spectabilis (strain No. 5 / NBRC 109023)</name>
    <name type="common">Paecilomyces variotii</name>
    <dbReference type="NCBI Taxonomy" id="1356009"/>
    <lineage>
        <taxon>Eukaryota</taxon>
        <taxon>Fungi</taxon>
        <taxon>Dikarya</taxon>
        <taxon>Ascomycota</taxon>
        <taxon>Pezizomycotina</taxon>
        <taxon>Eurotiomycetes</taxon>
        <taxon>Eurotiomycetidae</taxon>
        <taxon>Eurotiales</taxon>
        <taxon>Thermoascaceae</taxon>
        <taxon>Paecilomyces</taxon>
    </lineage>
</organism>
<name>V5I655_BYSSN</name>
<dbReference type="PANTHER" id="PTHR37049">
    <property type="entry name" value="PEPTIDASE S41 FAMILY PROTEIN"/>
    <property type="match status" value="1"/>
</dbReference>
<dbReference type="AlphaFoldDB" id="V5I655"/>
<protein>
    <submittedName>
        <fullName evidence="5">Peptidase S41 family protein</fullName>
    </submittedName>
</protein>
<dbReference type="Pfam" id="PF03572">
    <property type="entry name" value="Peptidase_S41"/>
    <property type="match status" value="1"/>
</dbReference>
<dbReference type="Gene3D" id="3.90.226.10">
    <property type="entry name" value="2-enoyl-CoA Hydratase, Chain A, domain 1"/>
    <property type="match status" value="1"/>
</dbReference>
<dbReference type="PANTHER" id="PTHR37049:SF4">
    <property type="entry name" value="RHODANESE DOMAIN-CONTAINING PROTEIN"/>
    <property type="match status" value="1"/>
</dbReference>
<feature type="signal peptide" evidence="2">
    <location>
        <begin position="1"/>
        <end position="21"/>
    </location>
</feature>